<keyword evidence="2" id="KW-0902">Two-component regulatory system</keyword>
<reference evidence="6" key="1">
    <citation type="submission" date="2020-06" db="EMBL/GenBank/DDBJ databases">
        <title>Draft genomic sequecing of Geomonas sp. Red745.</title>
        <authorList>
            <person name="Itoh H."/>
            <person name="Xu Z.X."/>
            <person name="Ushijima N."/>
            <person name="Masuda Y."/>
            <person name="Shiratori Y."/>
            <person name="Senoo K."/>
        </authorList>
    </citation>
    <scope>NUCLEOTIDE SEQUENCE [LARGE SCALE GENOMIC DNA]</scope>
    <source>
        <strain evidence="6">Red745</strain>
    </source>
</reference>
<dbReference type="SMART" id="SM00448">
    <property type="entry name" value="REC"/>
    <property type="match status" value="1"/>
</dbReference>
<dbReference type="CDD" id="cd17546">
    <property type="entry name" value="REC_hyHK_CKI1_RcsC-like"/>
    <property type="match status" value="1"/>
</dbReference>
<keyword evidence="1 3" id="KW-0597">Phosphoprotein</keyword>
<dbReference type="EMBL" id="BLXZ01000001">
    <property type="protein sequence ID" value="GFO66626.1"/>
    <property type="molecule type" value="Genomic_DNA"/>
</dbReference>
<evidence type="ECO:0000259" key="4">
    <source>
        <dbReference type="PROSITE" id="PS50110"/>
    </source>
</evidence>
<keyword evidence="6" id="KW-1185">Reference proteome</keyword>
<dbReference type="AlphaFoldDB" id="A0A6V8N2B4"/>
<dbReference type="PANTHER" id="PTHR45339">
    <property type="entry name" value="HYBRID SIGNAL TRANSDUCTION HISTIDINE KINASE J"/>
    <property type="match status" value="1"/>
</dbReference>
<dbReference type="Proteomes" id="UP000587586">
    <property type="component" value="Unassembled WGS sequence"/>
</dbReference>
<feature type="modified residue" description="4-aspartylphosphate" evidence="3">
    <location>
        <position position="92"/>
    </location>
</feature>
<evidence type="ECO:0000256" key="3">
    <source>
        <dbReference type="PROSITE-ProRule" id="PRU00169"/>
    </source>
</evidence>
<evidence type="ECO:0000256" key="2">
    <source>
        <dbReference type="ARBA" id="ARBA00023012"/>
    </source>
</evidence>
<dbReference type="InterPro" id="IPR011006">
    <property type="entry name" value="CheY-like_superfamily"/>
</dbReference>
<dbReference type="Gene3D" id="3.40.50.2300">
    <property type="match status" value="1"/>
</dbReference>
<name>A0A6V8N2B4_9BACT</name>
<comment type="caution">
    <text evidence="5">The sequence shown here is derived from an EMBL/GenBank/DDBJ whole genome shotgun (WGS) entry which is preliminary data.</text>
</comment>
<dbReference type="PROSITE" id="PS50110">
    <property type="entry name" value="RESPONSE_REGULATORY"/>
    <property type="match status" value="1"/>
</dbReference>
<gene>
    <name evidence="5" type="ORF">GMLC_02050</name>
</gene>
<feature type="domain" description="Response regulatory" evidence="4">
    <location>
        <begin position="41"/>
        <end position="159"/>
    </location>
</feature>
<evidence type="ECO:0000256" key="1">
    <source>
        <dbReference type="ARBA" id="ARBA00022553"/>
    </source>
</evidence>
<dbReference type="SUPFAM" id="SSF52172">
    <property type="entry name" value="CheY-like"/>
    <property type="match status" value="1"/>
</dbReference>
<dbReference type="GO" id="GO:0000160">
    <property type="term" value="P:phosphorelay signal transduction system"/>
    <property type="evidence" value="ECO:0007669"/>
    <property type="project" value="UniProtKB-KW"/>
</dbReference>
<protein>
    <recommendedName>
        <fullName evidence="4">Response regulatory domain-containing protein</fullName>
    </recommendedName>
</protein>
<evidence type="ECO:0000313" key="5">
    <source>
        <dbReference type="EMBL" id="GFO66626.1"/>
    </source>
</evidence>
<sequence>MNLETPLTPDFELPVDRERTRELREARDARAARRNPLMGARVLLVEDHPINQEIAREILTTSGAQVSIAGNGEEAVQAVLEASQPFDLVLMDIQMPVMDGYQATRLIREEPQGQTIPIIAMTANGIGDERERCLAAGMSDHLAKPIDLDELFEVIKRWLVPRVPRETLGFPIG</sequence>
<organism evidence="5 6">
    <name type="scientific">Geomonas limicola</name>
    <dbReference type="NCBI Taxonomy" id="2740186"/>
    <lineage>
        <taxon>Bacteria</taxon>
        <taxon>Pseudomonadati</taxon>
        <taxon>Thermodesulfobacteriota</taxon>
        <taxon>Desulfuromonadia</taxon>
        <taxon>Geobacterales</taxon>
        <taxon>Geobacteraceae</taxon>
        <taxon>Geomonas</taxon>
    </lineage>
</organism>
<dbReference type="Pfam" id="PF00072">
    <property type="entry name" value="Response_reg"/>
    <property type="match status" value="1"/>
</dbReference>
<dbReference type="InterPro" id="IPR001789">
    <property type="entry name" value="Sig_transdc_resp-reg_receiver"/>
</dbReference>
<dbReference type="RefSeq" id="WP_183359170.1">
    <property type="nucleotide sequence ID" value="NZ_BLXZ01000001.1"/>
</dbReference>
<dbReference type="PANTHER" id="PTHR45339:SF1">
    <property type="entry name" value="HYBRID SIGNAL TRANSDUCTION HISTIDINE KINASE J"/>
    <property type="match status" value="1"/>
</dbReference>
<proteinExistence type="predicted"/>
<evidence type="ECO:0000313" key="6">
    <source>
        <dbReference type="Proteomes" id="UP000587586"/>
    </source>
</evidence>
<accession>A0A6V8N2B4</accession>